<dbReference type="Proteomes" id="UP000249198">
    <property type="component" value="Unassembled WGS sequence"/>
</dbReference>
<sequence>MSCSFFSYSLVAAFATPRSTRSLVLTWFIVRQLFSRHADRGGGGMQPKPSSGAVSRRLRALCGALILATGAVARGEPVNVYIGHGQMPFADSGPDQVGLFGEVMGELCARLTLECRIRDVPWKRVQHDVAEDPRGIVLNLGRTPEREGSFIWLVDVVPTSYVLVSVDQPFDSLDQALQAGPVVVMGGTPRAEEVHAHSAGAQRVVEVTDPEMAARMLASRRVVAWYEIDLRSLYLWKRLGLSHQPMHIGKPISSTDSYIAASPKFRGAQVLKARMSEAFEAMKHDGSWRRMLAGYLDERKVEELLQAEL</sequence>
<reference evidence="1 2" key="1">
    <citation type="submission" date="2017-08" db="EMBL/GenBank/DDBJ databases">
        <title>Infants hospitalized years apart are colonized by the same room-sourced microbial strains.</title>
        <authorList>
            <person name="Brooks B."/>
            <person name="Olm M.R."/>
            <person name="Firek B.A."/>
            <person name="Baker R."/>
            <person name="Thomas B.C."/>
            <person name="Morowitz M.J."/>
            <person name="Banfield J.F."/>
        </authorList>
    </citation>
    <scope>NUCLEOTIDE SEQUENCE [LARGE SCALE GENOMIC DNA]</scope>
    <source>
        <strain evidence="1">S2_009_000_R2_77</strain>
    </source>
</reference>
<organism evidence="1 2">
    <name type="scientific">Pseudomonas kuykendallii</name>
    <dbReference type="NCBI Taxonomy" id="1007099"/>
    <lineage>
        <taxon>Bacteria</taxon>
        <taxon>Pseudomonadati</taxon>
        <taxon>Pseudomonadota</taxon>
        <taxon>Gammaproteobacteria</taxon>
        <taxon>Pseudomonadales</taxon>
        <taxon>Pseudomonadaceae</taxon>
        <taxon>Pseudomonas</taxon>
    </lineage>
</organism>
<name>A0A2W5ER23_9PSED</name>
<dbReference type="SUPFAM" id="SSF53850">
    <property type="entry name" value="Periplasmic binding protein-like II"/>
    <property type="match status" value="1"/>
</dbReference>
<evidence type="ECO:0000313" key="1">
    <source>
        <dbReference type="EMBL" id="PZP22526.1"/>
    </source>
</evidence>
<protein>
    <submittedName>
        <fullName evidence="1">Uncharacterized protein</fullName>
    </submittedName>
</protein>
<accession>A0A2W5ER23</accession>
<comment type="caution">
    <text evidence="1">The sequence shown here is derived from an EMBL/GenBank/DDBJ whole genome shotgun (WGS) entry which is preliminary data.</text>
</comment>
<dbReference type="EMBL" id="QFOH01000018">
    <property type="protein sequence ID" value="PZP22526.1"/>
    <property type="molecule type" value="Genomic_DNA"/>
</dbReference>
<proteinExistence type="predicted"/>
<gene>
    <name evidence="1" type="ORF">DI599_14815</name>
</gene>
<dbReference type="Gene3D" id="3.40.190.10">
    <property type="entry name" value="Periplasmic binding protein-like II"/>
    <property type="match status" value="2"/>
</dbReference>
<evidence type="ECO:0000313" key="2">
    <source>
        <dbReference type="Proteomes" id="UP000249198"/>
    </source>
</evidence>
<dbReference type="AlphaFoldDB" id="A0A2W5ER23"/>